<accession>F3QJ54</accession>
<dbReference type="GeneID" id="51807199"/>
<reference evidence="1 2" key="1">
    <citation type="submission" date="2011-02" db="EMBL/GenBank/DDBJ databases">
        <authorList>
            <person name="Weinstock G."/>
            <person name="Sodergren E."/>
            <person name="Clifton S."/>
            <person name="Fulton L."/>
            <person name="Fulton B."/>
            <person name="Courtney L."/>
            <person name="Fronick C."/>
            <person name="Harrison M."/>
            <person name="Strong C."/>
            <person name="Farmer C."/>
            <person name="Delahaunty K."/>
            <person name="Markovic C."/>
            <person name="Hall O."/>
            <person name="Minx P."/>
            <person name="Tomlinson C."/>
            <person name="Mitreva M."/>
            <person name="Hou S."/>
            <person name="Chen J."/>
            <person name="Wollam A."/>
            <person name="Pepin K.H."/>
            <person name="Johnson M."/>
            <person name="Bhonagiri V."/>
            <person name="Zhang X."/>
            <person name="Suruliraj S."/>
            <person name="Warren W."/>
            <person name="Chinwalla A."/>
            <person name="Mardis E.R."/>
            <person name="Wilson R.K."/>
        </authorList>
    </citation>
    <scope>NUCLEOTIDE SEQUENCE [LARGE SCALE GENOMIC DNA]</scope>
    <source>
        <strain evidence="1 2">YIT 11859</strain>
    </source>
</reference>
<dbReference type="AlphaFoldDB" id="F3QJ54"/>
<sequence length="50" mass="5312">MPESLPMKTRLLLAGASLQLISLAKKSEKKEKKQKVVAVSAGMTLSKATA</sequence>
<evidence type="ECO:0000313" key="1">
    <source>
        <dbReference type="EMBL" id="EGG55702.1"/>
    </source>
</evidence>
<dbReference type="EMBL" id="AFBP01000022">
    <property type="protein sequence ID" value="EGG55702.1"/>
    <property type="molecule type" value="Genomic_DNA"/>
</dbReference>
<protein>
    <submittedName>
        <fullName evidence="1">Uncharacterized protein</fullName>
    </submittedName>
</protein>
<proteinExistence type="predicted"/>
<evidence type="ECO:0000313" key="2">
    <source>
        <dbReference type="Proteomes" id="UP000005156"/>
    </source>
</evidence>
<dbReference type="HOGENOM" id="CLU_3115356_0_0_4"/>
<dbReference type="Proteomes" id="UP000005156">
    <property type="component" value="Unassembled WGS sequence"/>
</dbReference>
<gene>
    <name evidence="1" type="ORF">HMPREF9439_00954</name>
</gene>
<name>F3QJ54_9BURK</name>
<organism evidence="1 2">
    <name type="scientific">Parasutterella excrementihominis YIT 11859</name>
    <dbReference type="NCBI Taxonomy" id="762966"/>
    <lineage>
        <taxon>Bacteria</taxon>
        <taxon>Pseudomonadati</taxon>
        <taxon>Pseudomonadota</taxon>
        <taxon>Betaproteobacteria</taxon>
        <taxon>Burkholderiales</taxon>
        <taxon>Sutterellaceae</taxon>
        <taxon>Parasutterella</taxon>
    </lineage>
</organism>
<keyword evidence="2" id="KW-1185">Reference proteome</keyword>
<dbReference type="RefSeq" id="WP_008811542.1">
    <property type="nucleotide sequence ID" value="NZ_CAXTIX010000014.1"/>
</dbReference>
<comment type="caution">
    <text evidence="1">The sequence shown here is derived from an EMBL/GenBank/DDBJ whole genome shotgun (WGS) entry which is preliminary data.</text>
</comment>
<dbReference type="eggNOG" id="ENOG502ZEJF">
    <property type="taxonomic scope" value="Bacteria"/>
</dbReference>